<keyword evidence="1" id="KW-0732">Signal</keyword>
<evidence type="ECO:0000256" key="2">
    <source>
        <dbReference type="ARBA" id="ARBA00023157"/>
    </source>
</evidence>
<dbReference type="Pfam" id="PF19028">
    <property type="entry name" value="TSP1_spondin"/>
    <property type="match status" value="5"/>
</dbReference>
<feature type="domain" description="Spondin-like TSP1" evidence="4">
    <location>
        <begin position="1175"/>
        <end position="1227"/>
    </location>
</feature>
<dbReference type="InterPro" id="IPR000884">
    <property type="entry name" value="TSP1_rpt"/>
</dbReference>
<sequence>MNISGAWGTCENTHCGYGGLQHREVWCRIRNSNSVHPINCVHFPKPEGMRECYKKCVKSDVILKEDVEETWSDNNDVIWSVYEWSRCQLAPNVAMCGRNEGVRHRVVVCEHKTTKEKVVDFLCEKKEPKPITKESCELLCRQDCVVDLFSSWSSCDNSCQVYNRTRTRRIVLPPRHGGKHCPPFSEMQPCDNCTDFYTYALEPWEPCRPFEKGYAKNIKTHPLIGYQSRDIKCLNAKGLLTAFRHCSDKLVDSVLHQHQACIIPQDCIVSDWSQLLPLNASCVDEKGIIPGYMIRKRRVLQLPLGDGKECQSNLNEFVKIQGEDPFSLKPCFRTKWILSAWSPCESVPGYSHCGTGIQNRQAICVSLEEDGRERPTADYHCVQNKPLVSQACQVGCNWDCSVSHWSSWSECRSRDCDDYIRKKRTDDGGGKRHRTREVLTLPGPGGNACPHLSETQACEPMACYSLNITLGECTANSRTECGPGRQPRYKTCISRTGERVSDNLCWDYDRGEPSYEDCHVPCSTDCVMSDWGMWSKCPDPCSTAQIGPIIHVRERHILAYNGPGGQPCPKEMRQNEPCPIRVQCAIYYWKSSGWGPCVLDNPNQKCGRGFQQREVTCFNQDGQPVINRRCEEIVRPKDSQTCTIDCPIDCTVSEWAHWSDCGVTCLDVTARQVLPKQRRVRYILQYPENKGSPCPNDLFEERQCLHLPLCDEYRWDKTEWSDCIIPPIVPYCGDGMRARNVTCRHANGTDHPLDTCLRNIGAMPKLLEICHVSCARECQLSDWSIWSVCVGGCNGYSHRTRKLIGESRFRAECKNIELYSLDQREKCLCNVLHPVVIGAYSDCILDDAVGSKPRFAQMSFKSVEERDTNTSNRGGSLVNTYCGTGKKYKVVACRNDQHDLEMASKCSLNGYEEDMCVISCPVDCEMTEWSAWSHCGVTCGAGMQVRFRSIATQPASGGRKCPSLNGSIKENQSRVCRVDCNHYLWDEGEWDSCIPQAGAGCGTGRQIRPVRCQSISETTKVLGYVDDIYCRGKDRPLETRSCYLSCPGECVLSEWTSWSLCKQPCNSQQTQKRTRKRMRSSSQHYSSESQCGKLIEERLCRKGDNCIEYSWEISNWSTCLVNGGYETCGVGHKERYAICRNGESKTVSNYYCEKIFGMISEPLVSSCEIPCDIDCLLSDWSDWSFCTKSCGLGISTRHRTMIQSPIGNGRKCPSTFKQSKPCFLTGCYKWKVSEWSTCLREKGVCGSSFRLRNVTCVGDDGLSVNSSRCPPDLEKLVLTTKEICHVPCPGECMLSDWTSWSLCYINCQDFKKGHRNGVKVRSRAILASPSQDNALCDDNLWEEMPCNADKCLTFDWRIGKWIAGHRTVQCHRSDGLLVEGKVSI</sequence>
<keyword evidence="6" id="KW-1185">Reference proteome</keyword>
<dbReference type="InterPro" id="IPR036383">
    <property type="entry name" value="TSP1_rpt_sf"/>
</dbReference>
<dbReference type="FunFam" id="2.20.100.10:FF:000019">
    <property type="entry name" value="Thrombospondin type 1 domain containing 7A"/>
    <property type="match status" value="1"/>
</dbReference>
<gene>
    <name evidence="5" type="ORF">SNE40_009543</name>
</gene>
<keyword evidence="2" id="KW-1015">Disulfide bond</keyword>
<evidence type="ECO:0000256" key="1">
    <source>
        <dbReference type="ARBA" id="ARBA00022729"/>
    </source>
</evidence>
<dbReference type="PANTHER" id="PTHR11311">
    <property type="entry name" value="SPONDIN"/>
    <property type="match status" value="1"/>
</dbReference>
<dbReference type="InterPro" id="IPR044004">
    <property type="entry name" value="TSP1_spondin_dom"/>
</dbReference>
<dbReference type="SMART" id="SM00209">
    <property type="entry name" value="TSP1"/>
    <property type="match status" value="14"/>
</dbReference>
<dbReference type="GO" id="GO:0030036">
    <property type="term" value="P:actin cytoskeleton organization"/>
    <property type="evidence" value="ECO:0007669"/>
    <property type="project" value="TreeGrafter"/>
</dbReference>
<dbReference type="EMBL" id="JAZGQO010000007">
    <property type="protein sequence ID" value="KAK6181754.1"/>
    <property type="molecule type" value="Genomic_DNA"/>
</dbReference>
<feature type="domain" description="Spondin-like TSP1" evidence="4">
    <location>
        <begin position="924"/>
        <end position="967"/>
    </location>
</feature>
<dbReference type="GO" id="GO:0005886">
    <property type="term" value="C:plasma membrane"/>
    <property type="evidence" value="ECO:0007669"/>
    <property type="project" value="TreeGrafter"/>
</dbReference>
<protein>
    <recommendedName>
        <fullName evidence="4">Spondin-like TSP1 domain-containing protein</fullName>
    </recommendedName>
</protein>
<keyword evidence="3" id="KW-0325">Glycoprotein</keyword>
<feature type="domain" description="Spondin-like TSP1" evidence="4">
    <location>
        <begin position="400"/>
        <end position="463"/>
    </location>
</feature>
<dbReference type="PROSITE" id="PS50092">
    <property type="entry name" value="TSP1"/>
    <property type="match status" value="10"/>
</dbReference>
<proteinExistence type="predicted"/>
<dbReference type="Pfam" id="PF00090">
    <property type="entry name" value="TSP_1"/>
    <property type="match status" value="2"/>
</dbReference>
<feature type="domain" description="Spondin-like TSP1" evidence="4">
    <location>
        <begin position="144"/>
        <end position="192"/>
    </location>
</feature>
<dbReference type="SUPFAM" id="SSF82895">
    <property type="entry name" value="TSP-1 type 1 repeat"/>
    <property type="match status" value="10"/>
</dbReference>
<evidence type="ECO:0000259" key="4">
    <source>
        <dbReference type="Pfam" id="PF19028"/>
    </source>
</evidence>
<organism evidence="5 6">
    <name type="scientific">Patella caerulea</name>
    <name type="common">Rayed Mediterranean limpet</name>
    <dbReference type="NCBI Taxonomy" id="87958"/>
    <lineage>
        <taxon>Eukaryota</taxon>
        <taxon>Metazoa</taxon>
        <taxon>Spiralia</taxon>
        <taxon>Lophotrochozoa</taxon>
        <taxon>Mollusca</taxon>
        <taxon>Gastropoda</taxon>
        <taxon>Patellogastropoda</taxon>
        <taxon>Patelloidea</taxon>
        <taxon>Patellidae</taxon>
        <taxon>Patella</taxon>
    </lineage>
</organism>
<reference evidence="5 6" key="1">
    <citation type="submission" date="2024-01" db="EMBL/GenBank/DDBJ databases">
        <title>The genome of the rayed Mediterranean limpet Patella caerulea (Linnaeus, 1758).</title>
        <authorList>
            <person name="Anh-Thu Weber A."/>
            <person name="Halstead-Nussloch G."/>
        </authorList>
    </citation>
    <scope>NUCLEOTIDE SEQUENCE [LARGE SCALE GENOMIC DNA]</scope>
    <source>
        <strain evidence="5">AATW-2023a</strain>
        <tissue evidence="5">Whole specimen</tissue>
    </source>
</reference>
<accession>A0AAN8PRS5</accession>
<feature type="domain" description="Spondin-like TSP1" evidence="4">
    <location>
        <begin position="650"/>
        <end position="707"/>
    </location>
</feature>
<evidence type="ECO:0000313" key="6">
    <source>
        <dbReference type="Proteomes" id="UP001347796"/>
    </source>
</evidence>
<dbReference type="Proteomes" id="UP001347796">
    <property type="component" value="Unassembled WGS sequence"/>
</dbReference>
<evidence type="ECO:0000256" key="3">
    <source>
        <dbReference type="ARBA" id="ARBA00023180"/>
    </source>
</evidence>
<dbReference type="Pfam" id="PF19030">
    <property type="entry name" value="TSP1_ADAMTS"/>
    <property type="match status" value="1"/>
</dbReference>
<dbReference type="PANTHER" id="PTHR11311:SF30">
    <property type="entry name" value="SPONDIN-LIKE TSP1 DOMAIN-CONTAINING PROTEIN"/>
    <property type="match status" value="1"/>
</dbReference>
<dbReference type="Gene3D" id="2.20.100.10">
    <property type="entry name" value="Thrombospondin type-1 (TSP1) repeat"/>
    <property type="match status" value="9"/>
</dbReference>
<dbReference type="FunFam" id="2.20.100.10:FF:000134">
    <property type="entry name" value="Uncharacterized protein"/>
    <property type="match status" value="1"/>
</dbReference>
<name>A0AAN8PRS5_PATCE</name>
<evidence type="ECO:0000313" key="5">
    <source>
        <dbReference type="EMBL" id="KAK6181754.1"/>
    </source>
</evidence>
<comment type="caution">
    <text evidence="5">The sequence shown here is derived from an EMBL/GenBank/DDBJ whole genome shotgun (WGS) entry which is preliminary data.</text>
</comment>
<dbReference type="InterPro" id="IPR051418">
    <property type="entry name" value="Spondin/Thrombospondin_T1"/>
</dbReference>